<feature type="transmembrane region" description="Helical" evidence="1">
    <location>
        <begin position="89"/>
        <end position="108"/>
    </location>
</feature>
<feature type="transmembrane region" description="Helical" evidence="1">
    <location>
        <begin position="44"/>
        <end position="77"/>
    </location>
</feature>
<organism evidence="2 3">
    <name type="scientific">Pedobacter endophyticus</name>
    <dbReference type="NCBI Taxonomy" id="2789740"/>
    <lineage>
        <taxon>Bacteria</taxon>
        <taxon>Pseudomonadati</taxon>
        <taxon>Bacteroidota</taxon>
        <taxon>Sphingobacteriia</taxon>
        <taxon>Sphingobacteriales</taxon>
        <taxon>Sphingobacteriaceae</taxon>
        <taxon>Pedobacter</taxon>
    </lineage>
</organism>
<dbReference type="Proteomes" id="UP000594759">
    <property type="component" value="Chromosome"/>
</dbReference>
<protein>
    <submittedName>
        <fullName evidence="2">Uncharacterized protein</fullName>
    </submittedName>
</protein>
<evidence type="ECO:0000256" key="1">
    <source>
        <dbReference type="SAM" id="Phobius"/>
    </source>
</evidence>
<dbReference type="KEGG" id="pex:IZT61_20105"/>
<accession>A0A7S9PYF8</accession>
<proteinExistence type="predicted"/>
<keyword evidence="1" id="KW-1133">Transmembrane helix</keyword>
<gene>
    <name evidence="2" type="ORF">IZT61_20105</name>
</gene>
<dbReference type="AlphaFoldDB" id="A0A7S9PYF8"/>
<keyword evidence="3" id="KW-1185">Reference proteome</keyword>
<name>A0A7S9PYF8_9SPHI</name>
<reference evidence="2 3" key="1">
    <citation type="submission" date="2020-11" db="EMBL/GenBank/DDBJ databases">
        <title>Pedobacter endophytica, an endophytic bacteria isolated form Carex pumila.</title>
        <authorList>
            <person name="Peng Y."/>
            <person name="Jiang L."/>
            <person name="Lee J."/>
        </authorList>
    </citation>
    <scope>NUCLEOTIDE SEQUENCE [LARGE SCALE GENOMIC DNA]</scope>
    <source>
        <strain evidence="2 3">JBR3-12</strain>
    </source>
</reference>
<keyword evidence="1" id="KW-0812">Transmembrane</keyword>
<keyword evidence="1" id="KW-0472">Membrane</keyword>
<evidence type="ECO:0000313" key="3">
    <source>
        <dbReference type="Proteomes" id="UP000594759"/>
    </source>
</evidence>
<dbReference type="EMBL" id="CP064939">
    <property type="protein sequence ID" value="QPH39318.1"/>
    <property type="molecule type" value="Genomic_DNA"/>
</dbReference>
<sequence>MITTTFLLLLMAFEICYLTSKQYKQTNPPAYVATLVSNKNQFRIGALFLLFVATAMLVVNLGWASGIATLIFGLMAAGSLIVSLQPFRYFRVATIAAVYFAILLLEIFI</sequence>
<dbReference type="RefSeq" id="WP_196098785.1">
    <property type="nucleotide sequence ID" value="NZ_CP064939.1"/>
</dbReference>
<evidence type="ECO:0000313" key="2">
    <source>
        <dbReference type="EMBL" id="QPH39318.1"/>
    </source>
</evidence>